<dbReference type="Gene3D" id="1.20.58.1480">
    <property type="match status" value="1"/>
</dbReference>
<evidence type="ECO:0000256" key="6">
    <source>
        <dbReference type="ARBA" id="ARBA00022786"/>
    </source>
</evidence>
<sequence length="941" mass="104508">MSPVTGLRATNASIAESLEFARRTGGRILLRLVISDMHSQEVCREIAIGCFHPNSKGIRKGDPLPDAEDVREVWMAVRWVMYKDDNVPALYLRDDGGGYGYEGVVDRFLMQKREALDSSEMGSALGHRKAVNNENVRAVLGDQPPLTTVELNEDEFAEILHANGSRIVSAAMESRRREYRRQTSLTLQADTLEGETEGAVGDGEMNGRNNTHEMDTMSENIDDDNQSDDGESGGDEWFGNDDVVHYEFIIDSESENDASIDDSDSDGEVGHENHNNIGPLQPAKNHSYLPTAQPLYPEEWVSPLNRRHRMSGNVDEDNVDAHANEYSAGCEDNDSLSLHYNIPEPPGGRHCHSVIPCINIIDEDISHSDQRTTLAILEMDDSIVLFPGAVLPLRLRDRKWVSYLGALIDDARGLYGSHQGTTEGMGEVRLVILPRVPVGTRRTRRTPVEGRGRTGRWQVNLIRLGATGLRRQARRRRAPDSIENTPNSDDRSAPSRTEGEEGEGTQDDIGVDGQRRDQPQEQPSSDSESDEDELFHPTHKALVPTDPLIGRIGTLATVVFTHEETTASEADLGVGNPQRHNESPTVWRDRTGELVLTVLGTQRCRLISSVKDDKQDRIPLYVIEEINDGSAALPPSWMLQLPGDIRSPISTPAAETFLVKDDETIDHSGTDLGSREEMYNTGQNGAVLKLSLRTFTPAIAYQALWPWRLCQKICDLIQNTAEFQGLRDILPSAAGLCCEFVSTTGTSTTPIVGRLLIEVVDPSAFANWVAANMPLSVNGRLDLLEMMSTVQQLKYILKKMEAKRKETVLRCMNCGSAISQMRHVFSVGGSDGTTGAYVNEYGVVHQTMTLRKVDGNVVCTGRPETRDTWFPGYSWQIAHCSICSAHLGWKFRMVSIGDDNDPDRPRTFWGFSSLTTDEHVKPRRVVFSPGRNIVALLQQYR</sequence>
<dbReference type="CDD" id="cd15777">
    <property type="entry name" value="CRBN_C_like"/>
    <property type="match status" value="1"/>
</dbReference>
<dbReference type="Pfam" id="PF03226">
    <property type="entry name" value="Yippee-Mis18"/>
    <property type="match status" value="1"/>
</dbReference>
<dbReference type="GO" id="GO:0005634">
    <property type="term" value="C:nucleus"/>
    <property type="evidence" value="ECO:0007669"/>
    <property type="project" value="UniProtKB-SubCell"/>
</dbReference>
<evidence type="ECO:0000313" key="11">
    <source>
        <dbReference type="EMBL" id="KAL3757338.1"/>
    </source>
</evidence>
<feature type="region of interest" description="Disordered" evidence="9">
    <location>
        <begin position="253"/>
        <end position="290"/>
    </location>
</feature>
<feature type="region of interest" description="Disordered" evidence="9">
    <location>
        <begin position="189"/>
        <end position="238"/>
    </location>
</feature>
<feature type="compositionally biased region" description="Acidic residues" evidence="9">
    <location>
        <begin position="220"/>
        <end position="234"/>
    </location>
</feature>
<organism evidence="11 12">
    <name type="scientific">Discostella pseudostelligera</name>
    <dbReference type="NCBI Taxonomy" id="259834"/>
    <lineage>
        <taxon>Eukaryota</taxon>
        <taxon>Sar</taxon>
        <taxon>Stramenopiles</taxon>
        <taxon>Ochrophyta</taxon>
        <taxon>Bacillariophyta</taxon>
        <taxon>Coscinodiscophyceae</taxon>
        <taxon>Thalassiosirophycidae</taxon>
        <taxon>Stephanodiscales</taxon>
        <taxon>Stephanodiscaceae</taxon>
        <taxon>Discostella</taxon>
    </lineage>
</organism>
<dbReference type="InterPro" id="IPR004910">
    <property type="entry name" value="Yippee/Mis18/Cereblon"/>
</dbReference>
<dbReference type="GO" id="GO:0046872">
    <property type="term" value="F:metal ion binding"/>
    <property type="evidence" value="ECO:0007669"/>
    <property type="project" value="UniProtKB-KW"/>
</dbReference>
<evidence type="ECO:0000313" key="12">
    <source>
        <dbReference type="Proteomes" id="UP001530293"/>
    </source>
</evidence>
<dbReference type="InterPro" id="IPR003111">
    <property type="entry name" value="Lon_prtase_N"/>
</dbReference>
<keyword evidence="8" id="KW-0539">Nucleus</keyword>
<keyword evidence="7" id="KW-0862">Zinc</keyword>
<reference evidence="11 12" key="1">
    <citation type="submission" date="2024-10" db="EMBL/GenBank/DDBJ databases">
        <title>Updated reference genomes for cyclostephanoid diatoms.</title>
        <authorList>
            <person name="Roberts W.R."/>
            <person name="Alverson A.J."/>
        </authorList>
    </citation>
    <scope>NUCLEOTIDE SEQUENCE [LARGE SCALE GENOMIC DNA]</scope>
    <source>
        <strain evidence="11 12">AJA232-27</strain>
    </source>
</reference>
<keyword evidence="12" id="KW-1185">Reference proteome</keyword>
<feature type="domain" description="CULT" evidence="10">
    <location>
        <begin position="806"/>
        <end position="920"/>
    </location>
</feature>
<feature type="compositionally biased region" description="Acidic residues" evidence="9">
    <location>
        <begin position="500"/>
        <end position="510"/>
    </location>
</feature>
<dbReference type="Proteomes" id="UP001530293">
    <property type="component" value="Unassembled WGS sequence"/>
</dbReference>
<dbReference type="AlphaFoldDB" id="A0ABD3M013"/>
<evidence type="ECO:0000259" key="10">
    <source>
        <dbReference type="PROSITE" id="PS51788"/>
    </source>
</evidence>
<gene>
    <name evidence="11" type="ORF">ACHAWU_008499</name>
</gene>
<dbReference type="Gene3D" id="2.170.150.20">
    <property type="entry name" value="Peptide methionine sulfoxide reductase"/>
    <property type="match status" value="1"/>
</dbReference>
<evidence type="ECO:0000256" key="3">
    <source>
        <dbReference type="ARBA" id="ARBA00005293"/>
    </source>
</evidence>
<feature type="compositionally biased region" description="Acidic residues" evidence="9">
    <location>
        <begin position="253"/>
        <end position="267"/>
    </location>
</feature>
<dbReference type="EMBL" id="JALLBG020000268">
    <property type="protein sequence ID" value="KAL3757338.1"/>
    <property type="molecule type" value="Genomic_DNA"/>
</dbReference>
<proteinExistence type="inferred from homology"/>
<evidence type="ECO:0000256" key="9">
    <source>
        <dbReference type="SAM" id="MobiDB-lite"/>
    </source>
</evidence>
<name>A0ABD3M013_9STRA</name>
<dbReference type="InterPro" id="IPR034750">
    <property type="entry name" value="CULT"/>
</dbReference>
<comment type="pathway">
    <text evidence="2">Protein modification; protein ubiquitination.</text>
</comment>
<evidence type="ECO:0000256" key="7">
    <source>
        <dbReference type="ARBA" id="ARBA00022833"/>
    </source>
</evidence>
<evidence type="ECO:0000256" key="2">
    <source>
        <dbReference type="ARBA" id="ARBA00004906"/>
    </source>
</evidence>
<comment type="subcellular location">
    <subcellularLocation>
        <location evidence="1">Nucleus</location>
    </subcellularLocation>
</comment>
<feature type="compositionally biased region" description="Basic and acidic residues" evidence="9">
    <location>
        <begin position="488"/>
        <end position="499"/>
    </location>
</feature>
<evidence type="ECO:0000256" key="5">
    <source>
        <dbReference type="ARBA" id="ARBA00022723"/>
    </source>
</evidence>
<keyword evidence="6" id="KW-0833">Ubl conjugation pathway</keyword>
<dbReference type="Pfam" id="PF02190">
    <property type="entry name" value="LON_substr_bdg"/>
    <property type="match status" value="1"/>
</dbReference>
<evidence type="ECO:0000256" key="4">
    <source>
        <dbReference type="ARBA" id="ARBA00014394"/>
    </source>
</evidence>
<dbReference type="FunFam" id="2.170.150.20:FF:000007">
    <property type="entry name" value="Protein cereblon"/>
    <property type="match status" value="1"/>
</dbReference>
<comment type="caution">
    <text evidence="11">The sequence shown here is derived from an EMBL/GenBank/DDBJ whole genome shotgun (WGS) entry which is preliminary data.</text>
</comment>
<protein>
    <recommendedName>
        <fullName evidence="4">Protein cereblon</fullName>
    </recommendedName>
</protein>
<feature type="region of interest" description="Disordered" evidence="9">
    <location>
        <begin position="468"/>
        <end position="535"/>
    </location>
</feature>
<dbReference type="PROSITE" id="PS51788">
    <property type="entry name" value="CULT"/>
    <property type="match status" value="1"/>
</dbReference>
<keyword evidence="5" id="KW-0479">Metal-binding</keyword>
<evidence type="ECO:0000256" key="8">
    <source>
        <dbReference type="ARBA" id="ARBA00023242"/>
    </source>
</evidence>
<evidence type="ECO:0000256" key="1">
    <source>
        <dbReference type="ARBA" id="ARBA00004123"/>
    </source>
</evidence>
<accession>A0ABD3M013</accession>
<comment type="similarity">
    <text evidence="3">Belongs to the CRBN family.</text>
</comment>